<organism evidence="3 4">
    <name type="scientific">Pseudolabrys taiwanensis</name>
    <dbReference type="NCBI Taxonomy" id="331696"/>
    <lineage>
        <taxon>Bacteria</taxon>
        <taxon>Pseudomonadati</taxon>
        <taxon>Pseudomonadota</taxon>
        <taxon>Alphaproteobacteria</taxon>
        <taxon>Hyphomicrobiales</taxon>
        <taxon>Xanthobacteraceae</taxon>
        <taxon>Pseudolabrys</taxon>
    </lineage>
</organism>
<evidence type="ECO:0000256" key="1">
    <source>
        <dbReference type="SAM" id="Coils"/>
    </source>
</evidence>
<name>A0A346A1M0_9HYPH</name>
<evidence type="ECO:0000313" key="4">
    <source>
        <dbReference type="Proteomes" id="UP000254889"/>
    </source>
</evidence>
<evidence type="ECO:0000313" key="3">
    <source>
        <dbReference type="EMBL" id="AXK83067.1"/>
    </source>
</evidence>
<reference evidence="3 4" key="1">
    <citation type="submission" date="2018-07" db="EMBL/GenBank/DDBJ databases">
        <authorList>
            <person name="Quirk P.G."/>
            <person name="Krulwich T.A."/>
        </authorList>
    </citation>
    <scope>NUCLEOTIDE SEQUENCE [LARGE SCALE GENOMIC DNA]</scope>
    <source>
        <strain evidence="3 4">CC-BB4</strain>
    </source>
</reference>
<sequence length="113" mass="12745">MDDLHDDIAQLETRIEELRATRERCRKISLVGRIALYISGLWLILTLTSLLPFSPTPFFAALAAVLGGFVLLGSNKTTWEQTEEELRKAEAMRDQFIGSITMKVVGDERPTLH</sequence>
<dbReference type="Proteomes" id="UP000254889">
    <property type="component" value="Chromosome"/>
</dbReference>
<gene>
    <name evidence="3" type="ORF">DW352_22640</name>
</gene>
<dbReference type="AlphaFoldDB" id="A0A346A1M0"/>
<dbReference type="EMBL" id="CP031417">
    <property type="protein sequence ID" value="AXK83067.1"/>
    <property type="molecule type" value="Genomic_DNA"/>
</dbReference>
<keyword evidence="2" id="KW-0472">Membrane</keyword>
<keyword evidence="2" id="KW-0812">Transmembrane</keyword>
<keyword evidence="2" id="KW-1133">Transmembrane helix</keyword>
<feature type="transmembrane region" description="Helical" evidence="2">
    <location>
        <begin position="57"/>
        <end position="74"/>
    </location>
</feature>
<dbReference type="KEGG" id="ptaw:DW352_22640"/>
<protein>
    <submittedName>
        <fullName evidence="3">Uncharacterized protein</fullName>
    </submittedName>
</protein>
<keyword evidence="1" id="KW-0175">Coiled coil</keyword>
<feature type="coiled-coil region" evidence="1">
    <location>
        <begin position="1"/>
        <end position="28"/>
    </location>
</feature>
<evidence type="ECO:0000256" key="2">
    <source>
        <dbReference type="SAM" id="Phobius"/>
    </source>
</evidence>
<dbReference type="RefSeq" id="WP_115693446.1">
    <property type="nucleotide sequence ID" value="NZ_CP031417.1"/>
</dbReference>
<keyword evidence="4" id="KW-1185">Reference proteome</keyword>
<feature type="transmembrane region" description="Helical" evidence="2">
    <location>
        <begin position="30"/>
        <end position="51"/>
    </location>
</feature>
<accession>A0A346A1M0</accession>
<proteinExistence type="predicted"/>